<comment type="caution">
    <text evidence="2">The sequence shown here is derived from an EMBL/GenBank/DDBJ whole genome shotgun (WGS) entry which is preliminary data.</text>
</comment>
<accession>A0ABV4KI68</accession>
<keyword evidence="3" id="KW-1185">Reference proteome</keyword>
<proteinExistence type="predicted"/>
<gene>
    <name evidence="2" type="ORF">QO192_14990</name>
</gene>
<protein>
    <submittedName>
        <fullName evidence="2">Uncharacterized protein</fullName>
    </submittedName>
</protein>
<feature type="region of interest" description="Disordered" evidence="1">
    <location>
        <begin position="1"/>
        <end position="41"/>
    </location>
</feature>
<feature type="compositionally biased region" description="Basic and acidic residues" evidence="1">
    <location>
        <begin position="117"/>
        <end position="128"/>
    </location>
</feature>
<dbReference type="EMBL" id="JASMRN010000015">
    <property type="protein sequence ID" value="MEZ7516587.1"/>
    <property type="molecule type" value="Genomic_DNA"/>
</dbReference>
<evidence type="ECO:0000313" key="2">
    <source>
        <dbReference type="EMBL" id="MEZ7516587.1"/>
    </source>
</evidence>
<evidence type="ECO:0000256" key="1">
    <source>
        <dbReference type="SAM" id="MobiDB-lite"/>
    </source>
</evidence>
<sequence length="136" mass="15473">MPAQYGNNGYGNNGYGTNGYGRGNSMNQMSQNREPQKPEEIPVEVTVAKIMERMTPSLELDALQEIAVANVITESIRSQGILMKDDSNQEQKLKEFQALSETTDRKIKEFLNADQIEKYKAMKDDRTSPKKKKRKK</sequence>
<feature type="region of interest" description="Disordered" evidence="1">
    <location>
        <begin position="117"/>
        <end position="136"/>
    </location>
</feature>
<evidence type="ECO:0000313" key="3">
    <source>
        <dbReference type="Proteomes" id="UP001568894"/>
    </source>
</evidence>
<dbReference type="RefSeq" id="WP_371571880.1">
    <property type="nucleotide sequence ID" value="NZ_JASMRN010000015.1"/>
</dbReference>
<organism evidence="2 3">
    <name type="scientific">Flavobacterium frigidarium</name>
    <dbReference type="NCBI Taxonomy" id="99286"/>
    <lineage>
        <taxon>Bacteria</taxon>
        <taxon>Pseudomonadati</taxon>
        <taxon>Bacteroidota</taxon>
        <taxon>Flavobacteriia</taxon>
        <taxon>Flavobacteriales</taxon>
        <taxon>Flavobacteriaceae</taxon>
        <taxon>Flavobacterium</taxon>
    </lineage>
</organism>
<name>A0ABV4KI68_9FLAO</name>
<dbReference type="Proteomes" id="UP001568894">
    <property type="component" value="Unassembled WGS sequence"/>
</dbReference>
<reference evidence="2 3" key="1">
    <citation type="submission" date="2023-05" db="EMBL/GenBank/DDBJ databases">
        <title>Adaptations of aquatic viruses from atmosphere-close ecosystems of the Central Arctic Ocean.</title>
        <authorList>
            <person name="Rahlff J."/>
            <person name="Holmfeldt K."/>
        </authorList>
    </citation>
    <scope>NUCLEOTIDE SEQUENCE [LARGE SCALE GENOMIC DNA]</scope>
    <source>
        <strain evidence="2 3">Arc14</strain>
    </source>
</reference>
<feature type="compositionally biased region" description="Gly residues" evidence="1">
    <location>
        <begin position="8"/>
        <end position="22"/>
    </location>
</feature>